<evidence type="ECO:0000313" key="1">
    <source>
        <dbReference type="EMBL" id="QNM07646.1"/>
    </source>
</evidence>
<proteinExistence type="predicted"/>
<dbReference type="EMBL" id="CP060635">
    <property type="protein sequence ID" value="QNM07646.1"/>
    <property type="molecule type" value="Genomic_DNA"/>
</dbReference>
<dbReference type="Gene3D" id="3.50.30.50">
    <property type="entry name" value="Putative cyclase"/>
    <property type="match status" value="1"/>
</dbReference>
<sequence>MKIEDFCKVMEEFEIVDLSHMYQEGMPIWPTHAPFEHVLWEDYEKGSLNYQLKIHEHCGTHIDSPAHFIQEGPGHVFMPEIPLRHFMGRCVTLDFSDHPRNYEVTDVDIRSWEKQHIEIRKGDVVFFNFGLMNAWRNGDLESINAGYSGLGKSAAEYLLSRKVKIVGNDAIALDYDGTDRYWCHYILLDNDILIMENVANLDLLPALSYFICLPLNVEQSSGSPVRAVALVEK</sequence>
<dbReference type="GO" id="GO:0004061">
    <property type="term" value="F:arylformamidase activity"/>
    <property type="evidence" value="ECO:0007669"/>
    <property type="project" value="InterPro"/>
</dbReference>
<organism evidence="1 2">
    <name type="scientific">Wansuia hejianensis</name>
    <dbReference type="NCBI Taxonomy" id="2763667"/>
    <lineage>
        <taxon>Bacteria</taxon>
        <taxon>Bacillati</taxon>
        <taxon>Bacillota</taxon>
        <taxon>Clostridia</taxon>
        <taxon>Lachnospirales</taxon>
        <taxon>Lachnospiraceae</taxon>
        <taxon>Wansuia</taxon>
    </lineage>
</organism>
<protein>
    <submittedName>
        <fullName evidence="1">Cyclase family protein</fullName>
    </submittedName>
</protein>
<evidence type="ECO:0000313" key="2">
    <source>
        <dbReference type="Proteomes" id="UP000515860"/>
    </source>
</evidence>
<dbReference type="PANTHER" id="PTHR31118">
    <property type="entry name" value="CYCLASE-LIKE PROTEIN 2"/>
    <property type="match status" value="1"/>
</dbReference>
<dbReference type="AlphaFoldDB" id="A0A7G9GA14"/>
<reference evidence="1 2" key="1">
    <citation type="submission" date="2020-08" db="EMBL/GenBank/DDBJ databases">
        <authorList>
            <person name="Liu C."/>
            <person name="Sun Q."/>
        </authorList>
    </citation>
    <scope>NUCLEOTIDE SEQUENCE [LARGE SCALE GENOMIC DNA]</scope>
    <source>
        <strain evidence="1 2">NSJ-29</strain>
    </source>
</reference>
<gene>
    <name evidence="1" type="ORF">H9Q79_12030</name>
</gene>
<dbReference type="InterPro" id="IPR037175">
    <property type="entry name" value="KFase_sf"/>
</dbReference>
<name>A0A7G9GA14_9FIRM</name>
<dbReference type="Pfam" id="PF04199">
    <property type="entry name" value="Cyclase"/>
    <property type="match status" value="1"/>
</dbReference>
<dbReference type="SUPFAM" id="SSF102198">
    <property type="entry name" value="Putative cyclase"/>
    <property type="match status" value="1"/>
</dbReference>
<dbReference type="RefSeq" id="WP_118648547.1">
    <property type="nucleotide sequence ID" value="NZ_CP060635.1"/>
</dbReference>
<dbReference type="InterPro" id="IPR007325">
    <property type="entry name" value="KFase/CYL"/>
</dbReference>
<dbReference type="PANTHER" id="PTHR31118:SF12">
    <property type="entry name" value="CYCLASE-LIKE PROTEIN 2"/>
    <property type="match status" value="1"/>
</dbReference>
<dbReference type="KEGG" id="whj:H9Q79_12030"/>
<keyword evidence="2" id="KW-1185">Reference proteome</keyword>
<dbReference type="Proteomes" id="UP000515860">
    <property type="component" value="Chromosome"/>
</dbReference>
<dbReference type="GO" id="GO:0019441">
    <property type="term" value="P:L-tryptophan catabolic process to kynurenine"/>
    <property type="evidence" value="ECO:0007669"/>
    <property type="project" value="InterPro"/>
</dbReference>
<accession>A0A7G9GA14</accession>